<dbReference type="PANTHER" id="PTHR46797">
    <property type="entry name" value="HTH-TYPE TRANSCRIPTIONAL REGULATOR"/>
    <property type="match status" value="1"/>
</dbReference>
<name>A0A3G8YF51_9FLAO</name>
<dbReference type="InterPro" id="IPR010982">
    <property type="entry name" value="Lambda_DNA-bd_dom_sf"/>
</dbReference>
<dbReference type="SMART" id="SM00530">
    <property type="entry name" value="HTH_XRE"/>
    <property type="match status" value="1"/>
</dbReference>
<dbReference type="PROSITE" id="PS50943">
    <property type="entry name" value="HTH_CROC1"/>
    <property type="match status" value="1"/>
</dbReference>
<dbReference type="InterPro" id="IPR050807">
    <property type="entry name" value="TransReg_Diox_bact_type"/>
</dbReference>
<dbReference type="Proteomes" id="UP000281810">
    <property type="component" value="Chromosome"/>
</dbReference>
<dbReference type="CDD" id="cd00093">
    <property type="entry name" value="HTH_XRE"/>
    <property type="match status" value="1"/>
</dbReference>
<dbReference type="OrthoDB" id="881869at2"/>
<reference evidence="3" key="2">
    <citation type="submission" date="2018-11" db="EMBL/GenBank/DDBJ databases">
        <title>Proposal to divide the Flavobacteriaceae and reorganize its genera based on Amino Acid Identity values calculated from whole genome sequences.</title>
        <authorList>
            <person name="Nicholson A.C."/>
            <person name="Gulvik C.A."/>
            <person name="Whitney A.M."/>
            <person name="Humrighouse B.W."/>
            <person name="Bell M."/>
            <person name="Holmes B."/>
            <person name="Steigerwalt A."/>
            <person name="Villarma A."/>
            <person name="Sheth M."/>
            <person name="Batra D."/>
            <person name="Pryor J."/>
            <person name="Bernardet J.-F."/>
            <person name="Hugo C."/>
            <person name="Kampfer P."/>
            <person name="Newman J."/>
            <person name="Mcquiston J.R."/>
        </authorList>
    </citation>
    <scope>NUCLEOTIDE SEQUENCE [LARGE SCALE GENOMIC DNA]</scope>
    <source>
        <strain evidence="3">F5649</strain>
    </source>
</reference>
<dbReference type="Pfam" id="PF01381">
    <property type="entry name" value="HTH_3"/>
    <property type="match status" value="1"/>
</dbReference>
<keyword evidence="1" id="KW-0238">DNA-binding</keyword>
<dbReference type="EMBL" id="CP034161">
    <property type="protein sequence ID" value="AZI41160.1"/>
    <property type="molecule type" value="Genomic_DNA"/>
</dbReference>
<evidence type="ECO:0000259" key="2">
    <source>
        <dbReference type="PROSITE" id="PS50943"/>
    </source>
</evidence>
<evidence type="ECO:0000313" key="4">
    <source>
        <dbReference type="EMBL" id="AZI41160.1"/>
    </source>
</evidence>
<dbReference type="InterPro" id="IPR001387">
    <property type="entry name" value="Cro/C1-type_HTH"/>
</dbReference>
<evidence type="ECO:0000256" key="1">
    <source>
        <dbReference type="ARBA" id="ARBA00023125"/>
    </source>
</evidence>
<dbReference type="PANTHER" id="PTHR46797:SF1">
    <property type="entry name" value="METHYLPHOSPHONATE SYNTHASE"/>
    <property type="match status" value="1"/>
</dbReference>
<dbReference type="RefSeq" id="WP_124804044.1">
    <property type="nucleotide sequence ID" value="NZ_CP034161.1"/>
</dbReference>
<protein>
    <submittedName>
        <fullName evidence="3">XRE family transcriptional regulator</fullName>
    </submittedName>
</protein>
<sequence>MITFGKKIALLRKDLGLSQTELAKNLNTSVSVISRYERDEMTPSVDTAKKLAELLGSTVGYLLGETDNANLFKDPAMLQRLSELENMQTEDKTHILHVLDNFIKAVKLKNIAAL</sequence>
<evidence type="ECO:0000313" key="3">
    <source>
        <dbReference type="EMBL" id="AZI41154.1"/>
    </source>
</evidence>
<gene>
    <name evidence="3" type="ORF">EIB74_14870</name>
    <name evidence="4" type="ORF">EIB74_14900</name>
</gene>
<reference evidence="5" key="1">
    <citation type="submission" date="2018-11" db="EMBL/GenBank/DDBJ databases">
        <title>Proposal to divide the Flavobacteriaceae and reorganize its genera based on Amino Acid Identity values calculated from whole genome sequences.</title>
        <authorList>
            <person name="Nicholson A.C."/>
            <person name="Gulvik C.A."/>
            <person name="Whitney A.M."/>
            <person name="Humrighouse B.W."/>
            <person name="Bell M."/>
            <person name="Holmes B."/>
            <person name="Steigerwalt A.B."/>
            <person name="Villarma A."/>
            <person name="Sheth M."/>
            <person name="Batra D."/>
            <person name="Pryor J."/>
            <person name="Bernardet J.-F."/>
            <person name="Hugo C."/>
            <person name="Kampfer P."/>
            <person name="Newman J.D."/>
            <person name="McQuiston J.R."/>
        </authorList>
    </citation>
    <scope>NUCLEOTIDE SEQUENCE [LARGE SCALE GENOMIC DNA]</scope>
    <source>
        <strain evidence="5">F5649</strain>
    </source>
</reference>
<dbReference type="GO" id="GO:0005829">
    <property type="term" value="C:cytosol"/>
    <property type="evidence" value="ECO:0007669"/>
    <property type="project" value="TreeGrafter"/>
</dbReference>
<organism evidence="3 5">
    <name type="scientific">Epilithonimonas vandammei</name>
    <dbReference type="NCBI Taxonomy" id="2487072"/>
    <lineage>
        <taxon>Bacteria</taxon>
        <taxon>Pseudomonadati</taxon>
        <taxon>Bacteroidota</taxon>
        <taxon>Flavobacteriia</taxon>
        <taxon>Flavobacteriales</taxon>
        <taxon>Weeksellaceae</taxon>
        <taxon>Chryseobacterium group</taxon>
        <taxon>Epilithonimonas</taxon>
    </lineage>
</organism>
<proteinExistence type="predicted"/>
<dbReference type="EMBL" id="CP034161">
    <property type="protein sequence ID" value="AZI41154.1"/>
    <property type="molecule type" value="Genomic_DNA"/>
</dbReference>
<dbReference type="GO" id="GO:0003700">
    <property type="term" value="F:DNA-binding transcription factor activity"/>
    <property type="evidence" value="ECO:0007669"/>
    <property type="project" value="TreeGrafter"/>
</dbReference>
<keyword evidence="5" id="KW-1185">Reference proteome</keyword>
<feature type="domain" description="HTH cro/C1-type" evidence="2">
    <location>
        <begin position="8"/>
        <end position="62"/>
    </location>
</feature>
<accession>A0A3G8YF51</accession>
<dbReference type="SUPFAM" id="SSF47413">
    <property type="entry name" value="lambda repressor-like DNA-binding domains"/>
    <property type="match status" value="1"/>
</dbReference>
<dbReference type="AlphaFoldDB" id="A0A3G8YF51"/>
<dbReference type="Gene3D" id="1.10.260.40">
    <property type="entry name" value="lambda repressor-like DNA-binding domains"/>
    <property type="match status" value="1"/>
</dbReference>
<dbReference type="GO" id="GO:0003677">
    <property type="term" value="F:DNA binding"/>
    <property type="evidence" value="ECO:0007669"/>
    <property type="project" value="UniProtKB-KW"/>
</dbReference>
<evidence type="ECO:0000313" key="5">
    <source>
        <dbReference type="Proteomes" id="UP000281810"/>
    </source>
</evidence>